<feature type="transmembrane region" description="Helical" evidence="2">
    <location>
        <begin position="200"/>
        <end position="221"/>
    </location>
</feature>
<keyword evidence="4" id="KW-1185">Reference proteome</keyword>
<name>A0A8H3XI09_GIGMA</name>
<dbReference type="AlphaFoldDB" id="A0A8H3XI09"/>
<feature type="compositionally biased region" description="Basic and acidic residues" evidence="1">
    <location>
        <begin position="581"/>
        <end position="611"/>
    </location>
</feature>
<feature type="transmembrane region" description="Helical" evidence="2">
    <location>
        <begin position="161"/>
        <end position="188"/>
    </location>
</feature>
<evidence type="ECO:0000313" key="3">
    <source>
        <dbReference type="EMBL" id="KAF0468321.1"/>
    </source>
</evidence>
<keyword evidence="2" id="KW-0812">Transmembrane</keyword>
<keyword evidence="3" id="KW-0378">Hydrolase</keyword>
<accession>A0A8H3XI09</accession>
<feature type="transmembrane region" description="Helical" evidence="2">
    <location>
        <begin position="247"/>
        <end position="270"/>
    </location>
</feature>
<feature type="region of interest" description="Disordered" evidence="1">
    <location>
        <begin position="286"/>
        <end position="338"/>
    </location>
</feature>
<keyword evidence="2" id="KW-1133">Transmembrane helix</keyword>
<evidence type="ECO:0000256" key="1">
    <source>
        <dbReference type="SAM" id="MobiDB-lite"/>
    </source>
</evidence>
<dbReference type="EMBL" id="WTPW01000943">
    <property type="protein sequence ID" value="KAF0468321.1"/>
    <property type="molecule type" value="Genomic_DNA"/>
</dbReference>
<reference evidence="3 4" key="1">
    <citation type="journal article" date="2019" name="Environ. Microbiol.">
        <title>At the nexus of three kingdoms: the genome of the mycorrhizal fungus Gigaspora margarita provides insights into plant, endobacterial and fungal interactions.</title>
        <authorList>
            <person name="Venice F."/>
            <person name="Ghignone S."/>
            <person name="Salvioli di Fossalunga A."/>
            <person name="Amselem J."/>
            <person name="Novero M."/>
            <person name="Xianan X."/>
            <person name="Sedzielewska Toro K."/>
            <person name="Morin E."/>
            <person name="Lipzen A."/>
            <person name="Grigoriev I.V."/>
            <person name="Henrissat B."/>
            <person name="Martin F.M."/>
            <person name="Bonfante P."/>
        </authorList>
    </citation>
    <scope>NUCLEOTIDE SEQUENCE [LARGE SCALE GENOMIC DNA]</scope>
    <source>
        <strain evidence="3 4">BEG34</strain>
    </source>
</reference>
<gene>
    <name evidence="3" type="ORF">F8M41_025839</name>
</gene>
<feature type="transmembrane region" description="Helical" evidence="2">
    <location>
        <begin position="75"/>
        <end position="94"/>
    </location>
</feature>
<evidence type="ECO:0000256" key="2">
    <source>
        <dbReference type="SAM" id="Phobius"/>
    </source>
</evidence>
<evidence type="ECO:0000313" key="4">
    <source>
        <dbReference type="Proteomes" id="UP000439903"/>
    </source>
</evidence>
<sequence>MSNNDEKTSQALIEIRETRFILMHLKEEWEMAEKNLAKRKSLMLGHFSAASITILLGICLLLISKYNFFDKISTIVTSSITTSGSILVLIRALLNKASANKDNITKVIREIKSGEKAENIPELIDLDKDELKILKIERHQNYIKFLSRINYLIRLERKYGIWFVILMSLFILILASITILVNVSSIYFPLPNLSQYFAEGIIACGILWLINIILSHLTSFYENMSNWHWKSADINGNMNLEGGLFRIFLFIAIIPGLILLAPISIFYMLMKRTYIIDEDARDNIDENKVDNGNKVDDENKVDNGNKVDDENKVDNGNKVDDENKVDNGNKVDDENKVDNGNKVDDELFIINGNKVDDELFKFAMIIAKKITDTFNEDKDVKEENKCKPNVNEGLKCSEDDNKESERKENVDKDDSDKFNTNKTKENNNEAMEHNVKEENKSKSKDVNEELKCPKAVNKELECMGIVVKDEFDLFETFKTTNDDEAMKLAIKIINKNCNFKVYLNRHDKKFFSFRKIYRHNIKEHFWELFKKVIFRKKSMLIFKIEDIKLTKKHKLELRRLLCGLEYNKKLIMKKLNDYAKKENEQQKSSDSADEKNKSSDDEKNKSSDSAKGEQQQTKK</sequence>
<dbReference type="OrthoDB" id="2444835at2759"/>
<dbReference type="Proteomes" id="UP000439903">
    <property type="component" value="Unassembled WGS sequence"/>
</dbReference>
<feature type="region of interest" description="Disordered" evidence="1">
    <location>
        <begin position="581"/>
        <end position="619"/>
    </location>
</feature>
<protein>
    <submittedName>
        <fullName evidence="3">Glycosyl hydrolase family 98 C- domain protein</fullName>
    </submittedName>
</protein>
<dbReference type="GO" id="GO:0016787">
    <property type="term" value="F:hydrolase activity"/>
    <property type="evidence" value="ECO:0007669"/>
    <property type="project" value="UniProtKB-KW"/>
</dbReference>
<keyword evidence="2" id="KW-0472">Membrane</keyword>
<comment type="caution">
    <text evidence="3">The sequence shown here is derived from an EMBL/GenBank/DDBJ whole genome shotgun (WGS) entry which is preliminary data.</text>
</comment>
<feature type="region of interest" description="Disordered" evidence="1">
    <location>
        <begin position="385"/>
        <end position="446"/>
    </location>
</feature>
<feature type="compositionally biased region" description="Basic and acidic residues" evidence="1">
    <location>
        <begin position="395"/>
        <end position="446"/>
    </location>
</feature>
<feature type="transmembrane region" description="Helical" evidence="2">
    <location>
        <begin position="41"/>
        <end position="63"/>
    </location>
</feature>
<organism evidence="3 4">
    <name type="scientific">Gigaspora margarita</name>
    <dbReference type="NCBI Taxonomy" id="4874"/>
    <lineage>
        <taxon>Eukaryota</taxon>
        <taxon>Fungi</taxon>
        <taxon>Fungi incertae sedis</taxon>
        <taxon>Mucoromycota</taxon>
        <taxon>Glomeromycotina</taxon>
        <taxon>Glomeromycetes</taxon>
        <taxon>Diversisporales</taxon>
        <taxon>Gigasporaceae</taxon>
        <taxon>Gigaspora</taxon>
    </lineage>
</organism>
<proteinExistence type="predicted"/>